<protein>
    <submittedName>
        <fullName evidence="1">Uncharacterized protein</fullName>
    </submittedName>
</protein>
<gene>
    <name evidence="1" type="ORF">S03H2_31562</name>
</gene>
<comment type="caution">
    <text evidence="1">The sequence shown here is derived from an EMBL/GenBank/DDBJ whole genome shotgun (WGS) entry which is preliminary data.</text>
</comment>
<accession>X1FWH1</accession>
<sequence>LKLKQTSKGIWFCDGLTIEHEQAQVLVTHADLVMAQVEGLLKEHNKETE</sequence>
<proteinExistence type="predicted"/>
<name>X1FWH1_9ZZZZ</name>
<feature type="non-terminal residue" evidence="1">
    <location>
        <position position="1"/>
    </location>
</feature>
<dbReference type="EMBL" id="BARU01019145">
    <property type="protein sequence ID" value="GAH49367.1"/>
    <property type="molecule type" value="Genomic_DNA"/>
</dbReference>
<organism evidence="1">
    <name type="scientific">marine sediment metagenome</name>
    <dbReference type="NCBI Taxonomy" id="412755"/>
    <lineage>
        <taxon>unclassified sequences</taxon>
        <taxon>metagenomes</taxon>
        <taxon>ecological metagenomes</taxon>
    </lineage>
</organism>
<evidence type="ECO:0000313" key="1">
    <source>
        <dbReference type="EMBL" id="GAH49367.1"/>
    </source>
</evidence>
<reference evidence="1" key="1">
    <citation type="journal article" date="2014" name="Front. Microbiol.">
        <title>High frequency of phylogenetically diverse reductive dehalogenase-homologous genes in deep subseafloor sedimentary metagenomes.</title>
        <authorList>
            <person name="Kawai M."/>
            <person name="Futagami T."/>
            <person name="Toyoda A."/>
            <person name="Takaki Y."/>
            <person name="Nishi S."/>
            <person name="Hori S."/>
            <person name="Arai W."/>
            <person name="Tsubouchi T."/>
            <person name="Morono Y."/>
            <person name="Uchiyama I."/>
            <person name="Ito T."/>
            <person name="Fujiyama A."/>
            <person name="Inagaki F."/>
            <person name="Takami H."/>
        </authorList>
    </citation>
    <scope>NUCLEOTIDE SEQUENCE</scope>
    <source>
        <strain evidence="1">Expedition CK06-06</strain>
    </source>
</reference>
<dbReference type="AlphaFoldDB" id="X1FWH1"/>